<reference evidence="1" key="1">
    <citation type="journal article" date="2014" name="Front. Microbiol.">
        <title>High frequency of phylogenetically diverse reductive dehalogenase-homologous genes in deep subseafloor sedimentary metagenomes.</title>
        <authorList>
            <person name="Kawai M."/>
            <person name="Futagami T."/>
            <person name="Toyoda A."/>
            <person name="Takaki Y."/>
            <person name="Nishi S."/>
            <person name="Hori S."/>
            <person name="Arai W."/>
            <person name="Tsubouchi T."/>
            <person name="Morono Y."/>
            <person name="Uchiyama I."/>
            <person name="Ito T."/>
            <person name="Fujiyama A."/>
            <person name="Inagaki F."/>
            <person name="Takami H."/>
        </authorList>
    </citation>
    <scope>NUCLEOTIDE SEQUENCE</scope>
    <source>
        <strain evidence="1">Expedition CK06-06</strain>
    </source>
</reference>
<sequence>FIEFIEAKSLEPKFIRVDKIIVLGIGEDTNNTAIILATDRCYEVKGSLRTVKTEVEDKLFELFVKNQ</sequence>
<organism evidence="1">
    <name type="scientific">marine sediment metagenome</name>
    <dbReference type="NCBI Taxonomy" id="412755"/>
    <lineage>
        <taxon>unclassified sequences</taxon>
        <taxon>metagenomes</taxon>
        <taxon>ecological metagenomes</taxon>
    </lineage>
</organism>
<gene>
    <name evidence="1" type="ORF">S01H1_43662</name>
</gene>
<evidence type="ECO:0000313" key="1">
    <source>
        <dbReference type="EMBL" id="GAG01413.1"/>
    </source>
</evidence>
<name>X0UM60_9ZZZZ</name>
<proteinExistence type="predicted"/>
<dbReference type="AlphaFoldDB" id="X0UM60"/>
<protein>
    <submittedName>
        <fullName evidence="1">Uncharacterized protein</fullName>
    </submittedName>
</protein>
<dbReference type="EMBL" id="BARS01027823">
    <property type="protein sequence ID" value="GAG01413.1"/>
    <property type="molecule type" value="Genomic_DNA"/>
</dbReference>
<comment type="caution">
    <text evidence="1">The sequence shown here is derived from an EMBL/GenBank/DDBJ whole genome shotgun (WGS) entry which is preliminary data.</text>
</comment>
<feature type="non-terminal residue" evidence="1">
    <location>
        <position position="1"/>
    </location>
</feature>
<accession>X0UM60</accession>